<evidence type="ECO:0000313" key="2">
    <source>
        <dbReference type="Proteomes" id="UP001234178"/>
    </source>
</evidence>
<comment type="caution">
    <text evidence="1">The sequence shown here is derived from an EMBL/GenBank/DDBJ whole genome shotgun (WGS) entry which is preliminary data.</text>
</comment>
<evidence type="ECO:0000313" key="1">
    <source>
        <dbReference type="EMBL" id="KAK4009069.1"/>
    </source>
</evidence>
<keyword evidence="2" id="KW-1185">Reference proteome</keyword>
<name>A0ABQ9Z8S2_9CRUS</name>
<reference evidence="1 2" key="1">
    <citation type="journal article" date="2023" name="Nucleic Acids Res.">
        <title>The hologenome of Daphnia magna reveals possible DNA methylation and microbiome-mediated evolution of the host genome.</title>
        <authorList>
            <person name="Chaturvedi A."/>
            <person name="Li X."/>
            <person name="Dhandapani V."/>
            <person name="Marshall H."/>
            <person name="Kissane S."/>
            <person name="Cuenca-Cambronero M."/>
            <person name="Asole G."/>
            <person name="Calvet F."/>
            <person name="Ruiz-Romero M."/>
            <person name="Marangio P."/>
            <person name="Guigo R."/>
            <person name="Rago D."/>
            <person name="Mirbahai L."/>
            <person name="Eastwood N."/>
            <person name="Colbourne J.K."/>
            <person name="Zhou J."/>
            <person name="Mallon E."/>
            <person name="Orsini L."/>
        </authorList>
    </citation>
    <scope>NUCLEOTIDE SEQUENCE [LARGE SCALE GENOMIC DNA]</scope>
    <source>
        <strain evidence="1">LRV0_1</strain>
    </source>
</reference>
<dbReference type="Proteomes" id="UP001234178">
    <property type="component" value="Unassembled WGS sequence"/>
</dbReference>
<accession>A0ABQ9Z8S2</accession>
<organism evidence="1 2">
    <name type="scientific">Daphnia magna</name>
    <dbReference type="NCBI Taxonomy" id="35525"/>
    <lineage>
        <taxon>Eukaryota</taxon>
        <taxon>Metazoa</taxon>
        <taxon>Ecdysozoa</taxon>
        <taxon>Arthropoda</taxon>
        <taxon>Crustacea</taxon>
        <taxon>Branchiopoda</taxon>
        <taxon>Diplostraca</taxon>
        <taxon>Cladocera</taxon>
        <taxon>Anomopoda</taxon>
        <taxon>Daphniidae</taxon>
        <taxon>Daphnia</taxon>
    </lineage>
</organism>
<dbReference type="EMBL" id="JAOYFB010000002">
    <property type="protein sequence ID" value="KAK4009069.1"/>
    <property type="molecule type" value="Genomic_DNA"/>
</dbReference>
<proteinExistence type="predicted"/>
<sequence length="92" mass="10289">MEQLAQGFHLIGLNYSAKDNPSTADRPRFALKQCRAKENGVYQFSNQSIATINQLNGTLTGQERMAFNNNEISVHPAFPSCTMLQHRYDAIG</sequence>
<protein>
    <submittedName>
        <fullName evidence="1">Uncharacterized protein</fullName>
    </submittedName>
</protein>
<gene>
    <name evidence="1" type="ORF">OUZ56_014209</name>
</gene>